<gene>
    <name evidence="1" type="ORF">SAMN05421553_0078</name>
</gene>
<dbReference type="Proteomes" id="UP000242849">
    <property type="component" value="Unassembled WGS sequence"/>
</dbReference>
<dbReference type="SUPFAM" id="SSF159275">
    <property type="entry name" value="PA1994-like"/>
    <property type="match status" value="1"/>
</dbReference>
<dbReference type="InterPro" id="IPR009467">
    <property type="entry name" value="Glycolipid-bd_prot_put"/>
</dbReference>
<sequence length="195" mass="22671">MQQTLVWKPWHNPGVENLRLNIDEHGINATSHLMQSLQGHSIAATYVLNCDPRWRFRRLWLKVDNHGQRSLNLKRDIRGNWFHNGEPRPDLSECQQVMLSESPFTHTPALQRCALETGQSELLQVAYVDLLTLKVEARSQRYQRLREEGGRTLYRSEAQGKKSSELTVDEHALLVKASDQFLRMSSRDLKLNTWV</sequence>
<keyword evidence="2" id="KW-1185">Reference proteome</keyword>
<name>A0A1H4NIX6_PSEAG</name>
<dbReference type="STRING" id="53406.SAMN05421553_0078"/>
<proteinExistence type="predicted"/>
<evidence type="ECO:0000313" key="1">
    <source>
        <dbReference type="EMBL" id="SEB95177.1"/>
    </source>
</evidence>
<organism evidence="1 2">
    <name type="scientific">Pseudomonas anguilliseptica</name>
    <dbReference type="NCBI Taxonomy" id="53406"/>
    <lineage>
        <taxon>Bacteria</taxon>
        <taxon>Pseudomonadati</taxon>
        <taxon>Pseudomonadota</taxon>
        <taxon>Gammaproteobacteria</taxon>
        <taxon>Pseudomonadales</taxon>
        <taxon>Pseudomonadaceae</taxon>
        <taxon>Pseudomonas</taxon>
    </lineage>
</organism>
<dbReference type="Pfam" id="PF06475">
    <property type="entry name" value="Glycolipid_bind"/>
    <property type="match status" value="1"/>
</dbReference>
<evidence type="ECO:0000313" key="2">
    <source>
        <dbReference type="Proteomes" id="UP000242849"/>
    </source>
</evidence>
<dbReference type="OrthoDB" id="6855745at2"/>
<dbReference type="RefSeq" id="WP_090375343.1">
    <property type="nucleotide sequence ID" value="NZ_FNSC01000001.1"/>
</dbReference>
<reference evidence="2" key="1">
    <citation type="submission" date="2016-10" db="EMBL/GenBank/DDBJ databases">
        <authorList>
            <person name="Varghese N."/>
            <person name="Submissions S."/>
        </authorList>
    </citation>
    <scope>NUCLEOTIDE SEQUENCE [LARGE SCALE GENOMIC DNA]</scope>
    <source>
        <strain evidence="2">DSM 12111</strain>
    </source>
</reference>
<dbReference type="EMBL" id="FNSC01000001">
    <property type="protein sequence ID" value="SEB95177.1"/>
    <property type="molecule type" value="Genomic_DNA"/>
</dbReference>
<accession>A0A1H4NIX6</accession>
<dbReference type="AlphaFoldDB" id="A0A1H4NIX6"/>
<protein>
    <submittedName>
        <fullName evidence="1">Uncharacterized protein</fullName>
    </submittedName>
</protein>